<sequence length="324" mass="35225">MRGDFDFSPLVQSLRGAQQFFVGTDAVTVEGIAEPITCYREVLKSLLDHIRAHSTGATCTSAVMSPKVEKAVGTMCERWLNFSACLPSAWGWAWESAVHRPTSVAVAEAGPRRRRDSLSNLAIAVEEAGNRGAAGSPFWSPAQQVASALMVYLVQWSRQSAARRASCGDSAARSLAEAHSPAVIPPLPPRLAPPEDRPFDLVGVHACVLTALQEALSSRRNYSPAEADEEPAAWVQSLLECVALASLMRDEEVKSRALMSTFTCWGSTRHCGGRDTGSAEDAMRRVEQQLREGSWVLWYVLRVVGLMSWWDAVQPMLVPCGAPS</sequence>
<dbReference type="AlphaFoldDB" id="A0A0N1I611"/>
<dbReference type="OrthoDB" id="268043at2759"/>
<protein>
    <submittedName>
        <fullName evidence="1">Uncharacterized protein</fullName>
    </submittedName>
</protein>
<dbReference type="VEuPathDB" id="TriTrypDB:Lsey_0052_0010"/>
<reference evidence="1 2" key="1">
    <citation type="journal article" date="2015" name="PLoS Pathog.">
        <title>Leptomonas seymouri: Adaptations to the Dixenous Life Cycle Analyzed by Genome Sequencing, Transcriptome Profiling and Co-infection with Leishmania donovani.</title>
        <authorList>
            <person name="Kraeva N."/>
            <person name="Butenko A."/>
            <person name="Hlavacova J."/>
            <person name="Kostygov A."/>
            <person name="Myskova J."/>
            <person name="Grybchuk D."/>
            <person name="Lestinova T."/>
            <person name="Votypka J."/>
            <person name="Volf P."/>
            <person name="Opperdoes F."/>
            <person name="Flegontov P."/>
            <person name="Lukes J."/>
            <person name="Yurchenko V."/>
        </authorList>
    </citation>
    <scope>NUCLEOTIDE SEQUENCE [LARGE SCALE GENOMIC DNA]</scope>
    <source>
        <strain evidence="1 2">ATCC 30220</strain>
    </source>
</reference>
<dbReference type="Proteomes" id="UP000038009">
    <property type="component" value="Unassembled WGS sequence"/>
</dbReference>
<keyword evidence="2" id="KW-1185">Reference proteome</keyword>
<proteinExistence type="predicted"/>
<name>A0A0N1I611_LEPSE</name>
<organism evidence="1 2">
    <name type="scientific">Leptomonas seymouri</name>
    <dbReference type="NCBI Taxonomy" id="5684"/>
    <lineage>
        <taxon>Eukaryota</taxon>
        <taxon>Discoba</taxon>
        <taxon>Euglenozoa</taxon>
        <taxon>Kinetoplastea</taxon>
        <taxon>Metakinetoplastina</taxon>
        <taxon>Trypanosomatida</taxon>
        <taxon>Trypanosomatidae</taxon>
        <taxon>Leishmaniinae</taxon>
        <taxon>Leptomonas</taxon>
    </lineage>
</organism>
<gene>
    <name evidence="1" type="ORF">ABL78_2497</name>
</gene>
<comment type="caution">
    <text evidence="1">The sequence shown here is derived from an EMBL/GenBank/DDBJ whole genome shotgun (WGS) entry which is preliminary data.</text>
</comment>
<evidence type="ECO:0000313" key="1">
    <source>
        <dbReference type="EMBL" id="KPI88378.1"/>
    </source>
</evidence>
<dbReference type="EMBL" id="LJSK01000052">
    <property type="protein sequence ID" value="KPI88378.1"/>
    <property type="molecule type" value="Genomic_DNA"/>
</dbReference>
<accession>A0A0N1I611</accession>
<evidence type="ECO:0000313" key="2">
    <source>
        <dbReference type="Proteomes" id="UP000038009"/>
    </source>
</evidence>